<dbReference type="InterPro" id="IPR025662">
    <property type="entry name" value="Sigma_54_int_dom_ATP-bd_1"/>
</dbReference>
<dbReference type="InterPro" id="IPR025944">
    <property type="entry name" value="Sigma_54_int_dom_CS"/>
</dbReference>
<evidence type="ECO:0000313" key="7">
    <source>
        <dbReference type="EMBL" id="CCU78874.1"/>
    </source>
</evidence>
<feature type="domain" description="Sigma-54 factor interaction" evidence="5">
    <location>
        <begin position="324"/>
        <end position="553"/>
    </location>
</feature>
<dbReference type="InterPro" id="IPR000014">
    <property type="entry name" value="PAS"/>
</dbReference>
<dbReference type="Pfam" id="PF06506">
    <property type="entry name" value="PrpR_N"/>
    <property type="match status" value="1"/>
</dbReference>
<organism evidence="7 8">
    <name type="scientific">Halanaerobium saccharolyticum subsp. saccharolyticum DSM 6643</name>
    <dbReference type="NCBI Taxonomy" id="1293054"/>
    <lineage>
        <taxon>Bacteria</taxon>
        <taxon>Bacillati</taxon>
        <taxon>Bacillota</taxon>
        <taxon>Clostridia</taxon>
        <taxon>Halanaerobiales</taxon>
        <taxon>Halanaerobiaceae</taxon>
        <taxon>Halanaerobium</taxon>
    </lineage>
</organism>
<protein>
    <recommendedName>
        <fullName evidence="9">PAS domain S-box-containing protein</fullName>
    </recommendedName>
</protein>
<dbReference type="SUPFAM" id="SSF46689">
    <property type="entry name" value="Homeodomain-like"/>
    <property type="match status" value="1"/>
</dbReference>
<keyword evidence="8" id="KW-1185">Reference proteome</keyword>
<dbReference type="InterPro" id="IPR027417">
    <property type="entry name" value="P-loop_NTPase"/>
</dbReference>
<dbReference type="InterPro" id="IPR010524">
    <property type="entry name" value="Sig_transdc_resp-reg_PrpR_N"/>
</dbReference>
<dbReference type="InterPro" id="IPR002078">
    <property type="entry name" value="Sigma_54_int"/>
</dbReference>
<dbReference type="Gene3D" id="1.10.10.60">
    <property type="entry name" value="Homeodomain-like"/>
    <property type="match status" value="1"/>
</dbReference>
<dbReference type="NCBIfam" id="TIGR00229">
    <property type="entry name" value="sensory_box"/>
    <property type="match status" value="1"/>
</dbReference>
<dbReference type="RefSeq" id="WP_005488267.1">
    <property type="nucleotide sequence ID" value="NZ_CAUI01000010.1"/>
</dbReference>
<dbReference type="CDD" id="cd00009">
    <property type="entry name" value="AAA"/>
    <property type="match status" value="1"/>
</dbReference>
<dbReference type="GO" id="GO:0005524">
    <property type="term" value="F:ATP binding"/>
    <property type="evidence" value="ECO:0007669"/>
    <property type="project" value="UniProtKB-KW"/>
</dbReference>
<dbReference type="SMART" id="SM00382">
    <property type="entry name" value="AAA"/>
    <property type="match status" value="1"/>
</dbReference>
<gene>
    <name evidence="7" type="ORF">HSACCH_00955</name>
</gene>
<dbReference type="GO" id="GO:0000156">
    <property type="term" value="F:phosphorelay response regulator activity"/>
    <property type="evidence" value="ECO:0007669"/>
    <property type="project" value="InterPro"/>
</dbReference>
<dbReference type="PROSITE" id="PS50112">
    <property type="entry name" value="PAS"/>
    <property type="match status" value="1"/>
</dbReference>
<dbReference type="InterPro" id="IPR035965">
    <property type="entry name" value="PAS-like_dom_sf"/>
</dbReference>
<dbReference type="GO" id="GO:0006355">
    <property type="term" value="P:regulation of DNA-templated transcription"/>
    <property type="evidence" value="ECO:0007669"/>
    <property type="project" value="InterPro"/>
</dbReference>
<dbReference type="SUPFAM" id="SSF159800">
    <property type="entry name" value="PrpR receptor domain-like"/>
    <property type="match status" value="1"/>
</dbReference>
<dbReference type="AlphaFoldDB" id="M5DZX5"/>
<keyword evidence="1" id="KW-0547">Nucleotide-binding</keyword>
<accession>M5DZX5</accession>
<dbReference type="Gene3D" id="1.10.8.60">
    <property type="match status" value="1"/>
</dbReference>
<dbReference type="InterPro" id="IPR058031">
    <property type="entry name" value="AAA_lid_NorR"/>
</dbReference>
<dbReference type="eggNOG" id="COG3829">
    <property type="taxonomic scope" value="Bacteria"/>
</dbReference>
<evidence type="ECO:0000256" key="3">
    <source>
        <dbReference type="ARBA" id="ARBA00023015"/>
    </source>
</evidence>
<proteinExistence type="predicted"/>
<keyword evidence="3" id="KW-0805">Transcription regulation</keyword>
<dbReference type="EMBL" id="CAUI01000010">
    <property type="protein sequence ID" value="CCU78874.1"/>
    <property type="molecule type" value="Genomic_DNA"/>
</dbReference>
<dbReference type="PROSITE" id="PS50045">
    <property type="entry name" value="SIGMA54_INTERACT_4"/>
    <property type="match status" value="1"/>
</dbReference>
<dbReference type="FunFam" id="3.40.50.300:FF:000006">
    <property type="entry name" value="DNA-binding transcriptional regulator NtrC"/>
    <property type="match status" value="1"/>
</dbReference>
<dbReference type="Proteomes" id="UP000012063">
    <property type="component" value="Unassembled WGS sequence"/>
</dbReference>
<dbReference type="CDD" id="cd00130">
    <property type="entry name" value="PAS"/>
    <property type="match status" value="1"/>
</dbReference>
<comment type="caution">
    <text evidence="7">The sequence shown here is derived from an EMBL/GenBank/DDBJ whole genome shotgun (WGS) entry which is preliminary data.</text>
</comment>
<dbReference type="SUPFAM" id="SSF55785">
    <property type="entry name" value="PYP-like sensor domain (PAS domain)"/>
    <property type="match status" value="1"/>
</dbReference>
<dbReference type="InterPro" id="IPR002197">
    <property type="entry name" value="HTH_Fis"/>
</dbReference>
<dbReference type="Pfam" id="PF00989">
    <property type="entry name" value="PAS"/>
    <property type="match status" value="1"/>
</dbReference>
<dbReference type="PROSITE" id="PS00688">
    <property type="entry name" value="SIGMA54_INTERACT_3"/>
    <property type="match status" value="1"/>
</dbReference>
<name>M5DZX5_9FIRM</name>
<keyword evidence="2" id="KW-0067">ATP-binding</keyword>
<feature type="domain" description="PAS" evidence="6">
    <location>
        <begin position="195"/>
        <end position="239"/>
    </location>
</feature>
<dbReference type="Gene3D" id="3.30.450.20">
    <property type="entry name" value="PAS domain"/>
    <property type="match status" value="1"/>
</dbReference>
<evidence type="ECO:0000256" key="4">
    <source>
        <dbReference type="ARBA" id="ARBA00023163"/>
    </source>
</evidence>
<dbReference type="SUPFAM" id="SSF52540">
    <property type="entry name" value="P-loop containing nucleoside triphosphate hydrolases"/>
    <property type="match status" value="1"/>
</dbReference>
<dbReference type="Gene3D" id="3.40.50.300">
    <property type="entry name" value="P-loop containing nucleotide triphosphate hydrolases"/>
    <property type="match status" value="1"/>
</dbReference>
<dbReference type="OrthoDB" id="9803970at2"/>
<evidence type="ECO:0000256" key="1">
    <source>
        <dbReference type="ARBA" id="ARBA00022741"/>
    </source>
</evidence>
<dbReference type="Pfam" id="PF25601">
    <property type="entry name" value="AAA_lid_14"/>
    <property type="match status" value="1"/>
</dbReference>
<sequence length="629" mass="71346">MEIENKIILIAPYLKLKESSQKVVDRNNYYIDVYLGDLKEGVKVAKEAVENGAELIISRGGTATMIKENVDVPVVEINVTGFDLLRVIYPFVSSENKKIGIIGYSNVIYGMKSISNTLDINIEYYEIKCNNQVEKQIRKAIENDVTLIIGDTIAIKTAAKHGFETKLITSGEEAVQNAILEAQKVYQAILKEKKEKEMLKTILDFAQEGIIAIDKDGIVNVFNPQAEKLFNLNQNNVIDYRADEVLPNTRLLEVIKTGEKELNQIQNIGETRIATNRVPIKVENKVNGAVATFQDVTKIQKLEQEIRRELNKKGLTAQYNFDDIIGESKVIKVKKELAKKFAKVNSTVLIRGQSGTGKELFAHSIHKNSKRKNGPFVAINCAALPTNLLESELFGYEEGSFTGAKKGGKSGLFELAHRGTIFLDEIGKMDKKLQARLLRVIQEKRIMRLGGREVIPVDVRIISAANSNLNTEVQNGEFRKDLYYRLNVLELKIPPLSERKEDIPALVKYFSNKMTKKNNLNIKFSSSVIEAFQKYNWPGNVRELENMVEKTIVISDSKIIRKKDIKYILPERNERNEKNNLIDIYTSFDNIEKQVIKLLTGDGLSKTEIANILDIDRSTLWRKLKKYDL</sequence>
<dbReference type="Gene3D" id="3.40.50.2300">
    <property type="match status" value="1"/>
</dbReference>
<dbReference type="GO" id="GO:0043565">
    <property type="term" value="F:sequence-specific DNA binding"/>
    <property type="evidence" value="ECO:0007669"/>
    <property type="project" value="InterPro"/>
</dbReference>
<dbReference type="Pfam" id="PF02954">
    <property type="entry name" value="HTH_8"/>
    <property type="match status" value="1"/>
</dbReference>
<dbReference type="STRING" id="1293054.HSACCH_00955"/>
<dbReference type="InterPro" id="IPR003593">
    <property type="entry name" value="AAA+_ATPase"/>
</dbReference>
<evidence type="ECO:0000256" key="2">
    <source>
        <dbReference type="ARBA" id="ARBA00022840"/>
    </source>
</evidence>
<dbReference type="Pfam" id="PF00158">
    <property type="entry name" value="Sigma54_activat"/>
    <property type="match status" value="1"/>
</dbReference>
<evidence type="ECO:0000259" key="6">
    <source>
        <dbReference type="PROSITE" id="PS50112"/>
    </source>
</evidence>
<dbReference type="PANTHER" id="PTHR32071:SF57">
    <property type="entry name" value="C4-DICARBOXYLATE TRANSPORT TRANSCRIPTIONAL REGULATORY PROTEIN DCTD"/>
    <property type="match status" value="1"/>
</dbReference>
<evidence type="ECO:0000259" key="5">
    <source>
        <dbReference type="PROSITE" id="PS50045"/>
    </source>
</evidence>
<dbReference type="InParanoid" id="M5DZX5"/>
<dbReference type="SMART" id="SM00091">
    <property type="entry name" value="PAS"/>
    <property type="match status" value="1"/>
</dbReference>
<dbReference type="PANTHER" id="PTHR32071">
    <property type="entry name" value="TRANSCRIPTIONAL REGULATORY PROTEIN"/>
    <property type="match status" value="1"/>
</dbReference>
<dbReference type="InterPro" id="IPR009057">
    <property type="entry name" value="Homeodomain-like_sf"/>
</dbReference>
<dbReference type="InterPro" id="IPR013767">
    <property type="entry name" value="PAS_fold"/>
</dbReference>
<evidence type="ECO:0008006" key="9">
    <source>
        <dbReference type="Google" id="ProtNLM"/>
    </source>
</evidence>
<keyword evidence="4" id="KW-0804">Transcription</keyword>
<dbReference type="PROSITE" id="PS00675">
    <property type="entry name" value="SIGMA54_INTERACT_1"/>
    <property type="match status" value="1"/>
</dbReference>
<evidence type="ECO:0000313" key="8">
    <source>
        <dbReference type="Proteomes" id="UP000012063"/>
    </source>
</evidence>
<reference evidence="8" key="1">
    <citation type="journal article" date="2013" name="Genome Announc.">
        <title>Genome Sequence of Halanaerobium saccharolyticum subsp. saccharolyticum Strain DSM 6643T, a Halophilic Hydrogen-Producing Bacterium.</title>
        <authorList>
            <person name="Kivisto A."/>
            <person name="Larjo A."/>
            <person name="Ciranna A."/>
            <person name="Santala V."/>
            <person name="Roos C."/>
            <person name="Karp M."/>
        </authorList>
    </citation>
    <scope>NUCLEOTIDE SEQUENCE [LARGE SCALE GENOMIC DNA]</scope>
    <source>
        <strain evidence="8">DSM 6643</strain>
    </source>
</reference>
<dbReference type="Gene3D" id="3.40.50.10660">
    <property type="entry name" value="PrpR receptor domain-like"/>
    <property type="match status" value="1"/>
</dbReference>